<comment type="caution">
    <text evidence="5">The sequence shown here is derived from an EMBL/GenBank/DDBJ whole genome shotgun (WGS) entry which is preliminary data.</text>
</comment>
<evidence type="ECO:0000313" key="6">
    <source>
        <dbReference type="Proteomes" id="UP001597034"/>
    </source>
</evidence>
<dbReference type="Gene3D" id="2.70.98.10">
    <property type="match status" value="1"/>
</dbReference>
<feature type="domain" description="Glucodextranase N-terminal" evidence="4">
    <location>
        <begin position="69"/>
        <end position="354"/>
    </location>
</feature>
<organism evidence="5 6">
    <name type="scientific">Haloarchaeobius litoreus</name>
    <dbReference type="NCBI Taxonomy" id="755306"/>
    <lineage>
        <taxon>Archaea</taxon>
        <taxon>Methanobacteriati</taxon>
        <taxon>Methanobacteriota</taxon>
        <taxon>Stenosarchaea group</taxon>
        <taxon>Halobacteria</taxon>
        <taxon>Halobacteriales</taxon>
        <taxon>Halorubellaceae</taxon>
        <taxon>Haloarchaeobius</taxon>
    </lineage>
</organism>
<feature type="domain" description="GH15-like" evidence="3">
    <location>
        <begin position="373"/>
        <end position="773"/>
    </location>
</feature>
<dbReference type="EMBL" id="JBHUDO010000001">
    <property type="protein sequence ID" value="MFD1645095.1"/>
    <property type="molecule type" value="Genomic_DNA"/>
</dbReference>
<dbReference type="InterPro" id="IPR015220">
    <property type="entry name" value="Glucodextranase_N"/>
</dbReference>
<dbReference type="InterPro" id="IPR011013">
    <property type="entry name" value="Gal_mutarotase_sf_dom"/>
</dbReference>
<dbReference type="RefSeq" id="WP_256400331.1">
    <property type="nucleotide sequence ID" value="NZ_JBHUDO010000001.1"/>
</dbReference>
<dbReference type="Gene3D" id="2.60.40.10">
    <property type="entry name" value="Immunoglobulins"/>
    <property type="match status" value="1"/>
</dbReference>
<accession>A0ABD6DID2</accession>
<sequence length="920" mass="96980">MTRRTAGGHERRTLLSALTAGCLAGLAGCGGRTDIRGEGLSTQETMDGPRTRTDGGTVTTDEGAEPRRADPHWTTGAKRGVGTVADHHVDDPSRVWFTLTDGALTEPRFPRIDTLDARHVGFHVTDGEGYVARTHSPPGEDDSLERTVEPTASDALTFRQTVTETADEYDWTLTVEHVADPARDALLLEVTFEADAPLDCSVVATPTPSGRAEHTTGEGRSLGDSNAPDDALTAADTGADGIVTQDADGEPVVVALALAADRGFDDIAVAESAAPGMQHFFETGTLPADATAAEGVLTLVGQLASGAESASRTVALGFATDGDADAALRTARDALADGYETAHAGYVDSWREYLAPVELPASVADDGFLADQYRAAAMVLKAVEDKTFAGAGIASPSVPWGSAVSARESSDHGYNFVWARDLYQVFTAFDAMGDVESAVDHLEYVFDHQHDGEGFLPQNTFLDGRTRWGGEQLDEIAFPLVMAAQLDARHGYGFDDAGYDYESVRALAEYLVHGGPRTEQERWEEEDGYSPSTIAAEVAGLVSAARLAATTGQDEDALVYLGLADHWARSVTEWCATSTGTDDLGPTPYFLRVTDDADPDDGAVRSLANGGATFDERGIVDAGFLELVRLGVMPPDDSVVENSLAVVDDTIRVDTPNGPAWYRYNGDGYGELGPDSGVGAGAPWSITHQGQGRLWPLLTGERAEYELLAGTESGPLAPDALLRAMADFANEGRMIPEQVWDRPEPTAFGWGFGEGTASATPLAWSMAQYVRLAHSIDAGAPVETPAFVADRYVDGTDGTESADGGAPEPPTLSVSWPGSVVDASEVTVSGTTDAALVLVRTPDGTRRVEPTDGEFSVPLSLADGRNPVTVVAATDGSPEEALDGALPDREFAARQRTVSVVDSGREGAEGTGDTQSHPKN</sequence>
<dbReference type="AlphaFoldDB" id="A0ABD6DID2"/>
<dbReference type="InterPro" id="IPR014718">
    <property type="entry name" value="GH-type_carb-bd"/>
</dbReference>
<proteinExistence type="inferred from homology"/>
<keyword evidence="6" id="KW-1185">Reference proteome</keyword>
<dbReference type="Pfam" id="PF00723">
    <property type="entry name" value="Glyco_hydro_15"/>
    <property type="match status" value="1"/>
</dbReference>
<dbReference type="InterPro" id="IPR012341">
    <property type="entry name" value="6hp_glycosidase-like_sf"/>
</dbReference>
<dbReference type="Pfam" id="PF09137">
    <property type="entry name" value="Glucodextran_N"/>
    <property type="match status" value="1"/>
</dbReference>
<protein>
    <submittedName>
        <fullName evidence="5">Glycoside hydrolase family 15 protein</fullName>
    </submittedName>
</protein>
<dbReference type="GO" id="GO:0004553">
    <property type="term" value="F:hydrolase activity, hydrolyzing O-glycosyl compounds"/>
    <property type="evidence" value="ECO:0007669"/>
    <property type="project" value="UniProtKB-ARBA"/>
</dbReference>
<dbReference type="PANTHER" id="PTHR31616">
    <property type="entry name" value="TREHALASE"/>
    <property type="match status" value="1"/>
</dbReference>
<name>A0ABD6DID2_9EURY</name>
<feature type="region of interest" description="Disordered" evidence="2">
    <location>
        <begin position="896"/>
        <end position="920"/>
    </location>
</feature>
<dbReference type="SUPFAM" id="SSF74650">
    <property type="entry name" value="Galactose mutarotase-like"/>
    <property type="match status" value="1"/>
</dbReference>
<dbReference type="PANTHER" id="PTHR31616:SF0">
    <property type="entry name" value="GLUCAN 1,4-ALPHA-GLUCOSIDASE"/>
    <property type="match status" value="1"/>
</dbReference>
<dbReference type="PROSITE" id="PS51257">
    <property type="entry name" value="PROKAR_LIPOPROTEIN"/>
    <property type="match status" value="1"/>
</dbReference>
<evidence type="ECO:0000259" key="4">
    <source>
        <dbReference type="Pfam" id="PF09137"/>
    </source>
</evidence>
<dbReference type="Gene3D" id="1.50.10.10">
    <property type="match status" value="1"/>
</dbReference>
<reference evidence="5 6" key="1">
    <citation type="journal article" date="2019" name="Int. J. Syst. Evol. Microbiol.">
        <title>The Global Catalogue of Microorganisms (GCM) 10K type strain sequencing project: providing services to taxonomists for standard genome sequencing and annotation.</title>
        <authorList>
            <consortium name="The Broad Institute Genomics Platform"/>
            <consortium name="The Broad Institute Genome Sequencing Center for Infectious Disease"/>
            <person name="Wu L."/>
            <person name="Ma J."/>
        </authorList>
    </citation>
    <scope>NUCLEOTIDE SEQUENCE [LARGE SCALE GENOMIC DNA]</scope>
    <source>
        <strain evidence="5 6">CGMCC 1.10390</strain>
    </source>
</reference>
<feature type="region of interest" description="Disordered" evidence="2">
    <location>
        <begin position="37"/>
        <end position="78"/>
    </location>
</feature>
<dbReference type="Proteomes" id="UP001597034">
    <property type="component" value="Unassembled WGS sequence"/>
</dbReference>
<dbReference type="InterPro" id="IPR008928">
    <property type="entry name" value="6-hairpin_glycosidase_sf"/>
</dbReference>
<comment type="similarity">
    <text evidence="1">Belongs to the glycosyl hydrolase 15 family.</text>
</comment>
<evidence type="ECO:0000256" key="1">
    <source>
        <dbReference type="ARBA" id="ARBA00006188"/>
    </source>
</evidence>
<keyword evidence="5" id="KW-0378">Hydrolase</keyword>
<evidence type="ECO:0000256" key="2">
    <source>
        <dbReference type="SAM" id="MobiDB-lite"/>
    </source>
</evidence>
<dbReference type="SUPFAM" id="SSF48208">
    <property type="entry name" value="Six-hairpin glycosidases"/>
    <property type="match status" value="1"/>
</dbReference>
<evidence type="ECO:0000313" key="5">
    <source>
        <dbReference type="EMBL" id="MFD1645095.1"/>
    </source>
</evidence>
<feature type="region of interest" description="Disordered" evidence="2">
    <location>
        <begin position="203"/>
        <end position="234"/>
    </location>
</feature>
<dbReference type="InterPro" id="IPR011613">
    <property type="entry name" value="GH15-like"/>
</dbReference>
<evidence type="ECO:0000259" key="3">
    <source>
        <dbReference type="Pfam" id="PF00723"/>
    </source>
</evidence>
<dbReference type="InterPro" id="IPR013783">
    <property type="entry name" value="Ig-like_fold"/>
</dbReference>
<gene>
    <name evidence="5" type="ORF">ACFSBL_05305</name>
</gene>